<sequence length="153" mass="16812">MIKNMLVWPVSVWFVTAVAASLVIVCTDLACFWIPDLPVLLLGAANVAALAGGLFRPDPLVSLAAALFFTLLYVFFPGGMGSGDLKLFLALLPGCICCGVCVLVLCAFWTAFPAALAQYWLCRKKMLPFAPFLIVGWWFSLFWGKEWLQWTGI</sequence>
<feature type="transmembrane region" description="Helical" evidence="1">
    <location>
        <begin position="61"/>
        <end position="80"/>
    </location>
</feature>
<proteinExistence type="predicted"/>
<dbReference type="RefSeq" id="WP_023052918.1">
    <property type="nucleotide sequence ID" value="NZ_AWXA01000007.1"/>
</dbReference>
<dbReference type="Pfam" id="PF01478">
    <property type="entry name" value="Peptidase_A24"/>
    <property type="match status" value="1"/>
</dbReference>
<comment type="caution">
    <text evidence="3">The sequence shown here is derived from an EMBL/GenBank/DDBJ whole genome shotgun (WGS) entry which is preliminary data.</text>
</comment>
<gene>
    <name evidence="3" type="ORF">HMPREF1250_1949</name>
</gene>
<dbReference type="OrthoDB" id="1625253at2"/>
<reference evidence="3 4" key="1">
    <citation type="submission" date="2013-09" db="EMBL/GenBank/DDBJ databases">
        <authorList>
            <person name="Durkin A.S."/>
            <person name="Haft D.R."/>
            <person name="McCorrison J."/>
            <person name="Torralba M."/>
            <person name="Gillis M."/>
            <person name="Haft D.H."/>
            <person name="Methe B."/>
            <person name="Sutton G."/>
            <person name="Nelson K.E."/>
        </authorList>
    </citation>
    <scope>NUCLEOTIDE SEQUENCE [LARGE SCALE GENOMIC DNA]</scope>
    <source>
        <strain evidence="3 4">BV3C16-1</strain>
    </source>
</reference>
<keyword evidence="1" id="KW-0812">Transmembrane</keyword>
<dbReference type="STRING" id="1111454.HMPREF1250_1949"/>
<evidence type="ECO:0000313" key="4">
    <source>
        <dbReference type="Proteomes" id="UP000017090"/>
    </source>
</evidence>
<keyword evidence="1" id="KW-1133">Transmembrane helix</keyword>
<dbReference type="InterPro" id="IPR000045">
    <property type="entry name" value="Prepilin_IV_endopep_pep"/>
</dbReference>
<keyword evidence="4" id="KW-1185">Reference proteome</keyword>
<feature type="transmembrane region" description="Helical" evidence="1">
    <location>
        <begin position="6"/>
        <end position="25"/>
    </location>
</feature>
<protein>
    <recommendedName>
        <fullName evidence="2">Prepilin type IV endopeptidase peptidase domain-containing protein</fullName>
    </recommendedName>
</protein>
<organism evidence="3 4">
    <name type="scientific">Megasphaera vaginalis</name>
    <name type="common">ex Srinivasan et al. 2021</name>
    <dbReference type="NCBI Taxonomy" id="1111454"/>
    <lineage>
        <taxon>Bacteria</taxon>
        <taxon>Bacillati</taxon>
        <taxon>Bacillota</taxon>
        <taxon>Negativicutes</taxon>
        <taxon>Veillonellales</taxon>
        <taxon>Veillonellaceae</taxon>
        <taxon>Megasphaera</taxon>
    </lineage>
</organism>
<feature type="transmembrane region" description="Helical" evidence="1">
    <location>
        <begin position="126"/>
        <end position="144"/>
    </location>
</feature>
<feature type="domain" description="Prepilin type IV endopeptidase peptidase" evidence="2">
    <location>
        <begin position="18"/>
        <end position="108"/>
    </location>
</feature>
<dbReference type="Gene3D" id="1.20.120.1220">
    <property type="match status" value="1"/>
</dbReference>
<name>U7URF7_9FIRM</name>
<dbReference type="eggNOG" id="ENOG502ZSXH">
    <property type="taxonomic scope" value="Bacteria"/>
</dbReference>
<dbReference type="EMBL" id="AWXA01000007">
    <property type="protein sequence ID" value="ERT62022.1"/>
    <property type="molecule type" value="Genomic_DNA"/>
</dbReference>
<accession>U7URF7</accession>
<evidence type="ECO:0000259" key="2">
    <source>
        <dbReference type="Pfam" id="PF01478"/>
    </source>
</evidence>
<evidence type="ECO:0000256" key="1">
    <source>
        <dbReference type="SAM" id="Phobius"/>
    </source>
</evidence>
<evidence type="ECO:0000313" key="3">
    <source>
        <dbReference type="EMBL" id="ERT62022.1"/>
    </source>
</evidence>
<dbReference type="PATRIC" id="fig|1111454.3.peg.285"/>
<dbReference type="Proteomes" id="UP000017090">
    <property type="component" value="Unassembled WGS sequence"/>
</dbReference>
<dbReference type="AlphaFoldDB" id="U7URF7"/>
<keyword evidence="1" id="KW-0472">Membrane</keyword>
<feature type="transmembrane region" description="Helical" evidence="1">
    <location>
        <begin position="87"/>
        <end position="120"/>
    </location>
</feature>